<dbReference type="PANTHER" id="PTHR14790">
    <property type="entry name" value="RECQ-MEDIATED GENOME INSTABILITY PROTEIN 1 RMI1"/>
    <property type="match status" value="1"/>
</dbReference>
<dbReference type="KEGG" id="ccal:108631705"/>
<dbReference type="AlphaFoldDB" id="A0AAJ7JEL1"/>
<gene>
    <name evidence="7" type="primary">LOC108631705</name>
</gene>
<dbReference type="InterPro" id="IPR013894">
    <property type="entry name" value="RMI1_OB"/>
</dbReference>
<dbReference type="PANTHER" id="PTHR14790:SF15">
    <property type="entry name" value="RECQ-MEDIATED GENOME INSTABILITY PROTEIN 1"/>
    <property type="match status" value="1"/>
</dbReference>
<dbReference type="InterPro" id="IPR042470">
    <property type="entry name" value="RMI1_N_C_sf"/>
</dbReference>
<comment type="similarity">
    <text evidence="1">Belongs to the RMI1 family.</text>
</comment>
<dbReference type="GO" id="GO:0016604">
    <property type="term" value="C:nuclear body"/>
    <property type="evidence" value="ECO:0007669"/>
    <property type="project" value="TreeGrafter"/>
</dbReference>
<dbReference type="SMART" id="SM01161">
    <property type="entry name" value="DUF1767"/>
    <property type="match status" value="1"/>
</dbReference>
<evidence type="ECO:0000259" key="3">
    <source>
        <dbReference type="Pfam" id="PF08585"/>
    </source>
</evidence>
<dbReference type="GeneID" id="108631705"/>
<evidence type="ECO:0000313" key="6">
    <source>
        <dbReference type="Proteomes" id="UP000694925"/>
    </source>
</evidence>
<evidence type="ECO:0000256" key="1">
    <source>
        <dbReference type="ARBA" id="ARBA00006395"/>
    </source>
</evidence>
<evidence type="ECO:0000259" key="4">
    <source>
        <dbReference type="Pfam" id="PF16099"/>
    </source>
</evidence>
<dbReference type="GO" id="GO:0031422">
    <property type="term" value="C:RecQ family helicase-topoisomerase III complex"/>
    <property type="evidence" value="ECO:0007669"/>
    <property type="project" value="TreeGrafter"/>
</dbReference>
<dbReference type="Proteomes" id="UP000694925">
    <property type="component" value="Unplaced"/>
</dbReference>
<dbReference type="GO" id="GO:0000712">
    <property type="term" value="P:resolution of meiotic recombination intermediates"/>
    <property type="evidence" value="ECO:0007669"/>
    <property type="project" value="TreeGrafter"/>
</dbReference>
<feature type="domain" description="RecQ mediated genome instability protein 1 OB-fold" evidence="3">
    <location>
        <begin position="67"/>
        <end position="198"/>
    </location>
</feature>
<evidence type="ECO:0000259" key="5">
    <source>
        <dbReference type="Pfam" id="PF21000"/>
    </source>
</evidence>
<dbReference type="Gene3D" id="2.40.50.770">
    <property type="entry name" value="RecQ-mediated genome instability protein Rmi1, C-terminal domain"/>
    <property type="match status" value="1"/>
</dbReference>
<name>A0AAJ7JEL1_9HYME</name>
<accession>A0AAJ7JEL1</accession>
<dbReference type="Pfam" id="PF16099">
    <property type="entry name" value="RMI1_C"/>
    <property type="match status" value="1"/>
</dbReference>
<sequence>MNENLLTRIKNRLKSDHYSMNNEWLRECVEYSVSQHENSSAEEILKFVRDQWHLSDLREINNENGCLPRNLSQQPFITLPEKYILQVEQMYDIATSKYKQLEQIRNIHISEEEISEAEKIEKYEPTKKRMMQLRLTDGLQDIIGIEYSYMPQLNDMLLPGCKVMILGPVKCRKGVLLLEKKNFKGIGGEVDSLLFHNAVENVLARALNLPENPNPYNDDETQPNNVKQEELKVDNLFEDDFEVNFNDLDLIEDSLKDNMSTKDTTKIKIENTNTAIKNVQHSAKGDILDDDDDCLLEMIDESQFVEKKVEQINVTSPYTTLPSEADDIIVINEDVPDTKADILKKPTLPSDRANSTTISFQSGINNKQQASLNLGKRNVPMSPPEVLTVKRGKMGKQTAESSKVLNFSEPKITKFLKPLNTPEDSKASILSNQPIINNFTQPSNTFRETKLTECTKALSSPRESEIIKFGEPFNVPQKTEKSTESQSVPGELEHCEFICTIKNSEFTETTYKTVRARVQHLGKLGKKDSLWSLDGVIGDGTETIEVFFSNQVLQNLIGFSYKEFSVKKKLKKYPEIEQELRTSLRNADQKIQTLDALVLLELSADKKPTVTKITDLTQEQKQILDKKVENFSLKNV</sequence>
<organism evidence="6 7">
    <name type="scientific">Ceratina calcarata</name>
    <dbReference type="NCBI Taxonomy" id="156304"/>
    <lineage>
        <taxon>Eukaryota</taxon>
        <taxon>Metazoa</taxon>
        <taxon>Ecdysozoa</taxon>
        <taxon>Arthropoda</taxon>
        <taxon>Hexapoda</taxon>
        <taxon>Insecta</taxon>
        <taxon>Pterygota</taxon>
        <taxon>Neoptera</taxon>
        <taxon>Endopterygota</taxon>
        <taxon>Hymenoptera</taxon>
        <taxon>Apocrita</taxon>
        <taxon>Aculeata</taxon>
        <taxon>Apoidea</taxon>
        <taxon>Anthophila</taxon>
        <taxon>Apidae</taxon>
        <taxon>Ceratina</taxon>
        <taxon>Zadontomerus</taxon>
    </lineage>
</organism>
<dbReference type="Pfam" id="PF21000">
    <property type="entry name" value="RMI1_N_N"/>
    <property type="match status" value="1"/>
</dbReference>
<dbReference type="GO" id="GO:0000724">
    <property type="term" value="P:double-strand break repair via homologous recombination"/>
    <property type="evidence" value="ECO:0007669"/>
    <property type="project" value="TreeGrafter"/>
</dbReference>
<evidence type="ECO:0000256" key="2">
    <source>
        <dbReference type="ARBA" id="ARBA00018987"/>
    </source>
</evidence>
<proteinExistence type="inferred from homology"/>
<keyword evidence="6" id="KW-1185">Reference proteome</keyword>
<evidence type="ECO:0000313" key="7">
    <source>
        <dbReference type="RefSeq" id="XP_017891313.1"/>
    </source>
</evidence>
<protein>
    <recommendedName>
        <fullName evidence="2">RecQ-mediated genome instability protein 1</fullName>
    </recommendedName>
</protein>
<dbReference type="Pfam" id="PF08585">
    <property type="entry name" value="RMI1_N_C"/>
    <property type="match status" value="1"/>
</dbReference>
<dbReference type="InterPro" id="IPR049363">
    <property type="entry name" value="RMI1_N"/>
</dbReference>
<feature type="domain" description="RecQ-mediated genome instability protein 1 C-terminal OB-fold" evidence="4">
    <location>
        <begin position="498"/>
        <end position="628"/>
    </location>
</feature>
<dbReference type="InterPro" id="IPR032199">
    <property type="entry name" value="RMI1_C"/>
</dbReference>
<dbReference type="Gene3D" id="6.10.140.770">
    <property type="match status" value="1"/>
</dbReference>
<dbReference type="RefSeq" id="XP_017891313.1">
    <property type="nucleotide sequence ID" value="XM_018035824.2"/>
</dbReference>
<reference evidence="7" key="1">
    <citation type="submission" date="2025-08" db="UniProtKB">
        <authorList>
            <consortium name="RefSeq"/>
        </authorList>
    </citation>
    <scope>IDENTIFICATION</scope>
    <source>
        <tissue evidence="7">Whole body</tissue>
    </source>
</reference>
<dbReference type="GO" id="GO:0000166">
    <property type="term" value="F:nucleotide binding"/>
    <property type="evidence" value="ECO:0007669"/>
    <property type="project" value="InterPro"/>
</dbReference>
<feature type="domain" description="RMI1 N-terminal" evidence="5">
    <location>
        <begin position="14"/>
        <end position="60"/>
    </location>
</feature>